<evidence type="ECO:0000313" key="1">
    <source>
        <dbReference type="Proteomes" id="UP000887565"/>
    </source>
</evidence>
<sequence>MLAYELIDVNHFVETLDFKARTVNIDPIFRNSRCEKSISYVSKYKDKEKFSSTRVETRKHKLIQPETTRWNTDYYMLDGLLEQQMPIYNALIDMGKLYAVNNLRDDQQTLASHVISLLKPFEEVTKN</sequence>
<name>A0A915IAQ0_ROMCU</name>
<dbReference type="AlphaFoldDB" id="A0A915IAQ0"/>
<evidence type="ECO:0000313" key="2">
    <source>
        <dbReference type="WBParaSite" id="nRc.2.0.1.t11259-RA"/>
    </source>
</evidence>
<dbReference type="WBParaSite" id="nRc.2.0.1.t11259-RA">
    <property type="protein sequence ID" value="nRc.2.0.1.t11259-RA"/>
    <property type="gene ID" value="nRc.2.0.1.g11259"/>
</dbReference>
<reference evidence="2" key="1">
    <citation type="submission" date="2022-11" db="UniProtKB">
        <authorList>
            <consortium name="WormBaseParasite"/>
        </authorList>
    </citation>
    <scope>IDENTIFICATION</scope>
</reference>
<keyword evidence="1" id="KW-1185">Reference proteome</keyword>
<accession>A0A915IAQ0</accession>
<organism evidence="1 2">
    <name type="scientific">Romanomermis culicivorax</name>
    <name type="common">Nematode worm</name>
    <dbReference type="NCBI Taxonomy" id="13658"/>
    <lineage>
        <taxon>Eukaryota</taxon>
        <taxon>Metazoa</taxon>
        <taxon>Ecdysozoa</taxon>
        <taxon>Nematoda</taxon>
        <taxon>Enoplea</taxon>
        <taxon>Dorylaimia</taxon>
        <taxon>Mermithida</taxon>
        <taxon>Mermithoidea</taxon>
        <taxon>Mermithidae</taxon>
        <taxon>Romanomermis</taxon>
    </lineage>
</organism>
<protein>
    <submittedName>
        <fullName evidence="2">Uncharacterized protein</fullName>
    </submittedName>
</protein>
<proteinExistence type="predicted"/>
<dbReference type="Proteomes" id="UP000887565">
    <property type="component" value="Unplaced"/>
</dbReference>